<accession>A0ABV5Y927</accession>
<evidence type="ECO:0000313" key="3">
    <source>
        <dbReference type="Proteomes" id="UP001589627"/>
    </source>
</evidence>
<dbReference type="InterPro" id="IPR001932">
    <property type="entry name" value="PPM-type_phosphatase-like_dom"/>
</dbReference>
<dbReference type="SUPFAM" id="SSF81606">
    <property type="entry name" value="PP2C-like"/>
    <property type="match status" value="1"/>
</dbReference>
<feature type="domain" description="PPM-type phosphatase" evidence="1">
    <location>
        <begin position="17"/>
        <end position="242"/>
    </location>
</feature>
<dbReference type="Proteomes" id="UP001589627">
    <property type="component" value="Unassembled WGS sequence"/>
</dbReference>
<keyword evidence="3" id="KW-1185">Reference proteome</keyword>
<proteinExistence type="predicted"/>
<dbReference type="EC" id="3.1.3.16" evidence="2"/>
<dbReference type="Gene3D" id="3.60.40.10">
    <property type="entry name" value="PPM-type phosphatase domain"/>
    <property type="match status" value="1"/>
</dbReference>
<reference evidence="2 3" key="1">
    <citation type="submission" date="2024-09" db="EMBL/GenBank/DDBJ databases">
        <authorList>
            <person name="Sun Q."/>
            <person name="Mori K."/>
        </authorList>
    </citation>
    <scope>NUCLEOTIDE SEQUENCE [LARGE SCALE GENOMIC DNA]</scope>
    <source>
        <strain evidence="2 3">TBRC 0563</strain>
    </source>
</reference>
<evidence type="ECO:0000259" key="1">
    <source>
        <dbReference type="PROSITE" id="PS51746"/>
    </source>
</evidence>
<dbReference type="SMART" id="SM00332">
    <property type="entry name" value="PP2Cc"/>
    <property type="match status" value="1"/>
</dbReference>
<dbReference type="SMART" id="SM00331">
    <property type="entry name" value="PP2C_SIG"/>
    <property type="match status" value="1"/>
</dbReference>
<protein>
    <submittedName>
        <fullName evidence="2">PP2C family protein-serine/threonine phosphatase</fullName>
        <ecNumber evidence="2">3.1.3.16</ecNumber>
    </submittedName>
</protein>
<evidence type="ECO:0000313" key="2">
    <source>
        <dbReference type="EMBL" id="MFB9831525.1"/>
    </source>
</evidence>
<dbReference type="RefSeq" id="WP_378195794.1">
    <property type="nucleotide sequence ID" value="NZ_JBHLZP010000020.1"/>
</dbReference>
<organism evidence="2 3">
    <name type="scientific">Actinoallomurus acaciae</name>
    <dbReference type="NCBI Taxonomy" id="502577"/>
    <lineage>
        <taxon>Bacteria</taxon>
        <taxon>Bacillati</taxon>
        <taxon>Actinomycetota</taxon>
        <taxon>Actinomycetes</taxon>
        <taxon>Streptosporangiales</taxon>
        <taxon>Thermomonosporaceae</taxon>
        <taxon>Actinoallomurus</taxon>
    </lineage>
</organism>
<comment type="caution">
    <text evidence="2">The sequence shown here is derived from an EMBL/GenBank/DDBJ whole genome shotgun (WGS) entry which is preliminary data.</text>
</comment>
<sequence length="263" mass="27434">MYPIAPHATSADALTFDYAAASDTGQIRTINEDSGYASPRLLAVADGMGGRAAGEIASSTVISSLASADTDVPVSALTRVLGEGVSRANEAIARRVAADPALTGMGTTLTAMLRSGSHLALAHIGDCRAYLLHDCCLEQLTEDHTFERLLSTEFGHPARHGKRLIRVLDGEIDQIPDLSLHLALPGNRYLLCSDGLTGPVAPEMLLAVLATSPDPRHAVARLMEQANRYGGPGNITVIVADAIEDDGVPPVSPLPTLVGSAGR</sequence>
<gene>
    <name evidence="2" type="ORF">ACFFNX_04900</name>
</gene>
<dbReference type="EMBL" id="JBHLZP010000020">
    <property type="protein sequence ID" value="MFB9831525.1"/>
    <property type="molecule type" value="Genomic_DNA"/>
</dbReference>
<keyword evidence="2" id="KW-0378">Hydrolase</keyword>
<dbReference type="GO" id="GO:0004722">
    <property type="term" value="F:protein serine/threonine phosphatase activity"/>
    <property type="evidence" value="ECO:0007669"/>
    <property type="project" value="UniProtKB-EC"/>
</dbReference>
<dbReference type="Pfam" id="PF00481">
    <property type="entry name" value="PP2C"/>
    <property type="match status" value="1"/>
</dbReference>
<dbReference type="PROSITE" id="PS51746">
    <property type="entry name" value="PPM_2"/>
    <property type="match status" value="1"/>
</dbReference>
<dbReference type="InterPro" id="IPR036457">
    <property type="entry name" value="PPM-type-like_dom_sf"/>
</dbReference>
<name>A0ABV5Y927_9ACTN</name>
<dbReference type="CDD" id="cd00143">
    <property type="entry name" value="PP2Cc"/>
    <property type="match status" value="1"/>
</dbReference>